<dbReference type="AlphaFoldDB" id="A0A926I785"/>
<proteinExistence type="predicted"/>
<evidence type="ECO:0000313" key="3">
    <source>
        <dbReference type="Proteomes" id="UP000610760"/>
    </source>
</evidence>
<dbReference type="Proteomes" id="UP000610760">
    <property type="component" value="Unassembled WGS sequence"/>
</dbReference>
<evidence type="ECO:0000313" key="2">
    <source>
        <dbReference type="EMBL" id="MBC8559754.1"/>
    </source>
</evidence>
<gene>
    <name evidence="2" type="ORF">H8710_06685</name>
</gene>
<organism evidence="2 3">
    <name type="scientific">Fumia xinanensis</name>
    <dbReference type="NCBI Taxonomy" id="2763659"/>
    <lineage>
        <taxon>Bacteria</taxon>
        <taxon>Bacillati</taxon>
        <taxon>Bacillota</taxon>
        <taxon>Clostridia</taxon>
        <taxon>Eubacteriales</taxon>
        <taxon>Oscillospiraceae</taxon>
        <taxon>Fumia</taxon>
    </lineage>
</organism>
<reference evidence="2" key="1">
    <citation type="submission" date="2020-08" db="EMBL/GenBank/DDBJ databases">
        <title>Genome public.</title>
        <authorList>
            <person name="Liu C."/>
            <person name="Sun Q."/>
        </authorList>
    </citation>
    <scope>NUCLEOTIDE SEQUENCE</scope>
    <source>
        <strain evidence="2">NSJ-33</strain>
    </source>
</reference>
<feature type="transmembrane region" description="Helical" evidence="1">
    <location>
        <begin position="48"/>
        <end position="75"/>
    </location>
</feature>
<sequence>MNFDFNLADFFKLPTKIMFALALASGMVLFLPENIVSKMYMVDFRNKYGFAIGLLFLISFSILIVTVVIGGYKYFSHKHAMKKFKATAKERLQKLDDYQKAIVYGLYMEDNHTGELPLHDGAVKWLKQNIVIIETTNQYAVSDLNNAVFPYMLQPWAVEELQNDSELLTHFRTAFSQIEAKYKVQDKYNDPYSGFPY</sequence>
<name>A0A926I785_9FIRM</name>
<dbReference type="Pfam" id="PF14163">
    <property type="entry name" value="SieB"/>
    <property type="match status" value="1"/>
</dbReference>
<keyword evidence="1" id="KW-1133">Transmembrane helix</keyword>
<keyword evidence="1" id="KW-0812">Transmembrane</keyword>
<comment type="caution">
    <text evidence="2">The sequence shown here is derived from an EMBL/GenBank/DDBJ whole genome shotgun (WGS) entry which is preliminary data.</text>
</comment>
<keyword evidence="3" id="KW-1185">Reference proteome</keyword>
<dbReference type="EMBL" id="JACRSV010000002">
    <property type="protein sequence ID" value="MBC8559754.1"/>
    <property type="molecule type" value="Genomic_DNA"/>
</dbReference>
<evidence type="ECO:0000256" key="1">
    <source>
        <dbReference type="SAM" id="Phobius"/>
    </source>
</evidence>
<protein>
    <submittedName>
        <fullName evidence="2">Superinfection exclusion B family protein</fullName>
    </submittedName>
</protein>
<dbReference type="RefSeq" id="WP_054354505.1">
    <property type="nucleotide sequence ID" value="NZ_JACRSV010000002.1"/>
</dbReference>
<dbReference type="InterPro" id="IPR025982">
    <property type="entry name" value="SieB"/>
</dbReference>
<keyword evidence="1" id="KW-0472">Membrane</keyword>
<accession>A0A926I785</accession>
<feature type="transmembrane region" description="Helical" evidence="1">
    <location>
        <begin position="17"/>
        <end position="36"/>
    </location>
</feature>